<protein>
    <submittedName>
        <fullName evidence="7">Cation-transporting atpase</fullName>
    </submittedName>
</protein>
<dbReference type="Gene3D" id="3.40.50.1000">
    <property type="entry name" value="HAD superfamily/HAD-like"/>
    <property type="match status" value="1"/>
</dbReference>
<dbReference type="GO" id="GO:0006874">
    <property type="term" value="P:intracellular calcium ion homeostasis"/>
    <property type="evidence" value="ECO:0007669"/>
    <property type="project" value="TreeGrafter"/>
</dbReference>
<accession>A0A7J6NSR0</accession>
<dbReference type="GO" id="GO:0015662">
    <property type="term" value="F:P-type ion transporter activity"/>
    <property type="evidence" value="ECO:0007669"/>
    <property type="project" value="TreeGrafter"/>
</dbReference>
<dbReference type="PANTHER" id="PTHR45630">
    <property type="entry name" value="CATION-TRANSPORTING ATPASE-RELATED"/>
    <property type="match status" value="1"/>
</dbReference>
<evidence type="ECO:0000256" key="6">
    <source>
        <dbReference type="ARBA" id="ARBA00022967"/>
    </source>
</evidence>
<gene>
    <name evidence="7" type="primary">UNK-2_2</name>
    <name evidence="7" type="ORF">FOZ60_005660</name>
</gene>
<dbReference type="PANTHER" id="PTHR45630:SF7">
    <property type="entry name" value="ENDOPLASMIC RETICULUM TRANSMEMBRANE HELIX TRANSLOCASE"/>
    <property type="match status" value="1"/>
</dbReference>
<keyword evidence="5" id="KW-0460">Magnesium</keyword>
<evidence type="ECO:0000256" key="5">
    <source>
        <dbReference type="ARBA" id="ARBA00022842"/>
    </source>
</evidence>
<evidence type="ECO:0000256" key="3">
    <source>
        <dbReference type="ARBA" id="ARBA00022741"/>
    </source>
</evidence>
<evidence type="ECO:0000256" key="2">
    <source>
        <dbReference type="ARBA" id="ARBA00022723"/>
    </source>
</evidence>
<name>A0A7J6NSR0_PEROL</name>
<dbReference type="Proteomes" id="UP000541610">
    <property type="component" value="Unassembled WGS sequence"/>
</dbReference>
<keyword evidence="6" id="KW-1278">Translocase</keyword>
<proteinExistence type="predicted"/>
<dbReference type="GO" id="GO:0005789">
    <property type="term" value="C:endoplasmic reticulum membrane"/>
    <property type="evidence" value="ECO:0007669"/>
    <property type="project" value="TreeGrafter"/>
</dbReference>
<reference evidence="7 8" key="1">
    <citation type="submission" date="2020-04" db="EMBL/GenBank/DDBJ databases">
        <title>Perkinsus olseni comparative genomics.</title>
        <authorList>
            <person name="Bogema D.R."/>
        </authorList>
    </citation>
    <scope>NUCLEOTIDE SEQUENCE [LARGE SCALE GENOMIC DNA]</scope>
    <source>
        <strain evidence="7">00978-12</strain>
    </source>
</reference>
<keyword evidence="3" id="KW-0547">Nucleotide-binding</keyword>
<comment type="subcellular location">
    <subcellularLocation>
        <location evidence="1">Membrane</location>
        <topology evidence="1">Multi-pass membrane protein</topology>
    </subcellularLocation>
</comment>
<keyword evidence="4" id="KW-0067">ATP-binding</keyword>
<evidence type="ECO:0000256" key="4">
    <source>
        <dbReference type="ARBA" id="ARBA00022840"/>
    </source>
</evidence>
<dbReference type="GO" id="GO:0019829">
    <property type="term" value="F:ATPase-coupled monoatomic cation transmembrane transporter activity"/>
    <property type="evidence" value="ECO:0007669"/>
    <property type="project" value="TreeGrafter"/>
</dbReference>
<dbReference type="AlphaFoldDB" id="A0A7J6NSR0"/>
<dbReference type="InterPro" id="IPR006544">
    <property type="entry name" value="P-type_TPase_V"/>
</dbReference>
<dbReference type="GO" id="GO:0005524">
    <property type="term" value="F:ATP binding"/>
    <property type="evidence" value="ECO:0007669"/>
    <property type="project" value="UniProtKB-KW"/>
</dbReference>
<dbReference type="EMBL" id="JABANP010000235">
    <property type="protein sequence ID" value="KAF4686081.1"/>
    <property type="molecule type" value="Genomic_DNA"/>
</dbReference>
<dbReference type="InterPro" id="IPR036412">
    <property type="entry name" value="HAD-like_sf"/>
</dbReference>
<evidence type="ECO:0000313" key="7">
    <source>
        <dbReference type="EMBL" id="KAF4686081.1"/>
    </source>
</evidence>
<evidence type="ECO:0000256" key="1">
    <source>
        <dbReference type="ARBA" id="ARBA00004141"/>
    </source>
</evidence>
<evidence type="ECO:0000313" key="8">
    <source>
        <dbReference type="Proteomes" id="UP000541610"/>
    </source>
</evidence>
<dbReference type="InterPro" id="IPR023214">
    <property type="entry name" value="HAD_sf"/>
</dbReference>
<keyword evidence="2" id="KW-0479">Metal-binding</keyword>
<sequence length="542" mass="59984">MITGDHPSTSCEVAQSIGLKSTDSDGVLLLSDDASEWKPLFDSEDYTVSLDWGFEHSDQYTLCVQGKSVEALLEKPDVDLSKITVFSRMSPVHKEDVIKRMVADGKITLMCGDGTNDVGALKTAHVGISLLSSDSGPMSRIRKLQLRDAELHGAAPIAKIGMDASVAAPFTYRGECIKCVPFVLRCGRAVHSVVMMMYKILALNSLLGAFSLSVLTLHGAKFGDFQSAVEAIAVSLIFTAIGRSKPESRLSQFKPVTSIFHWSVQLSLALQLVTHVILLLAGWKLAVSYTTEEPVVDLDSAFEPTLLNSQMFIQTAACHFSAFLANYEGPPSMKPMKANRPLWMGLIAAVSTVLFVASEASPDFNELFSIVRFPDSEGYHRWSMFLVVCHFLLPVFAGRCELLPMSHLRNLLLVASLYELAAFRPGKAYANLDNDFLWIGFIFNSPLTVKICALDSLNPPKIPFRHIVTGDIHWDPSPTDQALILHVYEPSFQEFLRMFSLNIEDWKSIPYDRNYDTFTILYHGHKITLKASAASPIAHQED</sequence>
<dbReference type="GO" id="GO:0046872">
    <property type="term" value="F:metal ion binding"/>
    <property type="evidence" value="ECO:0007669"/>
    <property type="project" value="UniProtKB-KW"/>
</dbReference>
<organism evidence="7 8">
    <name type="scientific">Perkinsus olseni</name>
    <name type="common">Perkinsus atlanticus</name>
    <dbReference type="NCBI Taxonomy" id="32597"/>
    <lineage>
        <taxon>Eukaryota</taxon>
        <taxon>Sar</taxon>
        <taxon>Alveolata</taxon>
        <taxon>Perkinsozoa</taxon>
        <taxon>Perkinsea</taxon>
        <taxon>Perkinsida</taxon>
        <taxon>Perkinsidae</taxon>
        <taxon>Perkinsus</taxon>
    </lineage>
</organism>
<dbReference type="SUPFAM" id="SSF56784">
    <property type="entry name" value="HAD-like"/>
    <property type="match status" value="1"/>
</dbReference>
<dbReference type="OrthoDB" id="48943at2759"/>
<comment type="caution">
    <text evidence="7">The sequence shown here is derived from an EMBL/GenBank/DDBJ whole genome shotgun (WGS) entry which is preliminary data.</text>
</comment>